<organism evidence="1 2">
    <name type="scientific">Oleispira antarctica RB-8</name>
    <dbReference type="NCBI Taxonomy" id="698738"/>
    <lineage>
        <taxon>Bacteria</taxon>
        <taxon>Pseudomonadati</taxon>
        <taxon>Pseudomonadota</taxon>
        <taxon>Gammaproteobacteria</taxon>
        <taxon>Oceanospirillales</taxon>
        <taxon>Oceanospirillaceae</taxon>
        <taxon>Oleispira</taxon>
    </lineage>
</organism>
<dbReference type="HOGENOM" id="CLU_1426692_0_0_6"/>
<dbReference type="EMBL" id="FO203512">
    <property type="protein sequence ID" value="CCK77714.1"/>
    <property type="molecule type" value="Genomic_DNA"/>
</dbReference>
<evidence type="ECO:0000313" key="1">
    <source>
        <dbReference type="EMBL" id="CCK77714.1"/>
    </source>
</evidence>
<gene>
    <name evidence="1" type="ORF">OLEAN_C35380</name>
</gene>
<dbReference type="KEGG" id="oai:OLEAN_C35380"/>
<keyword evidence="2" id="KW-1185">Reference proteome</keyword>
<accession>R4YV76</accession>
<dbReference type="Proteomes" id="UP000032749">
    <property type="component" value="Chromosome"/>
</dbReference>
<evidence type="ECO:0000313" key="2">
    <source>
        <dbReference type="Proteomes" id="UP000032749"/>
    </source>
</evidence>
<reference evidence="1 2" key="1">
    <citation type="journal article" date="2013" name="Nat. Commun.">
        <title>Genome sequence and functional genomic analysis of the oil-degrading bacterium Oleispira antarctica.</title>
        <authorList>
            <person name="Kube M."/>
            <person name="Chernikova T.N."/>
            <person name="Al-Ramahi Y."/>
            <person name="Beloqui A."/>
            <person name="Lopez-Cortez N."/>
            <person name="Guazzaroni M.E."/>
            <person name="Heipieper H.J."/>
            <person name="Klages S."/>
            <person name="Kotsyurbenko O.R."/>
            <person name="Langer I."/>
            <person name="Nechitaylo T.Y."/>
            <person name="Lunsdorf H."/>
            <person name="Fernandez M."/>
            <person name="Juarez S."/>
            <person name="Ciordia S."/>
            <person name="Singer A."/>
            <person name="Kagan O."/>
            <person name="Egorova O."/>
            <person name="Petit P.A."/>
            <person name="Stogios P."/>
            <person name="Kim Y."/>
            <person name="Tchigvintsev A."/>
            <person name="Flick R."/>
            <person name="Denaro R."/>
            <person name="Genovese M."/>
            <person name="Albar J.P."/>
            <person name="Reva O.N."/>
            <person name="Martinez-Gomariz M."/>
            <person name="Tran H."/>
            <person name="Ferrer M."/>
            <person name="Savchenko A."/>
            <person name="Yakunin A.F."/>
            <person name="Yakimov M.M."/>
            <person name="Golyshina O.V."/>
            <person name="Reinhardt R."/>
            <person name="Golyshin P.N."/>
        </authorList>
    </citation>
    <scope>NUCLEOTIDE SEQUENCE [LARGE SCALE GENOMIC DNA]</scope>
</reference>
<protein>
    <submittedName>
        <fullName evidence="1">Uncharacterized protein</fullName>
    </submittedName>
</protein>
<proteinExistence type="predicted"/>
<dbReference type="STRING" id="698738.OLEAN_C35380"/>
<dbReference type="AlphaFoldDB" id="R4YV76"/>
<name>R4YV76_OLEAN</name>
<sequence>MKQLMIALMLSIGIGSVAMSLGGDHGQRLDWDQLNLSSNQAQQVQTIRKAYQDEFQRLRKHDISKLDKKSQMLGLRDDMIANLTQVLSEDQRQQASAMMIDQAEKRINKRLDRLADKLALTPKQQDIMRSVVNTNLVENPKALLVTGAAGLDNRAYVFDQVDQIMPDILSSMQLMKWQKIKGNSMKHRTS</sequence>